<feature type="domain" description="J" evidence="1">
    <location>
        <begin position="1"/>
        <end position="71"/>
    </location>
</feature>
<name>A0A6C0K9B3_9ZZZZ</name>
<dbReference type="InterPro" id="IPR001623">
    <property type="entry name" value="DnaJ_domain"/>
</dbReference>
<dbReference type="SUPFAM" id="SSF46565">
    <property type="entry name" value="Chaperone J-domain"/>
    <property type="match status" value="1"/>
</dbReference>
<dbReference type="AlphaFoldDB" id="A0A6C0K9B3"/>
<protein>
    <recommendedName>
        <fullName evidence="1">J domain-containing protein</fullName>
    </recommendedName>
</protein>
<dbReference type="InterPro" id="IPR036869">
    <property type="entry name" value="J_dom_sf"/>
</dbReference>
<accession>A0A6C0K9B3</accession>
<dbReference type="Gene3D" id="1.10.287.110">
    <property type="entry name" value="DnaJ domain"/>
    <property type="match status" value="1"/>
</dbReference>
<evidence type="ECO:0000259" key="1">
    <source>
        <dbReference type="PROSITE" id="PS50076"/>
    </source>
</evidence>
<organism evidence="2">
    <name type="scientific">viral metagenome</name>
    <dbReference type="NCBI Taxonomy" id="1070528"/>
    <lineage>
        <taxon>unclassified sequences</taxon>
        <taxon>metagenomes</taxon>
        <taxon>organismal metagenomes</taxon>
    </lineage>
</organism>
<proteinExistence type="predicted"/>
<evidence type="ECO:0000313" key="2">
    <source>
        <dbReference type="EMBL" id="QHU13400.1"/>
    </source>
</evidence>
<reference evidence="2" key="1">
    <citation type="journal article" date="2020" name="Nature">
        <title>Giant virus diversity and host interactions through global metagenomics.</title>
        <authorList>
            <person name="Schulz F."/>
            <person name="Roux S."/>
            <person name="Paez-Espino D."/>
            <person name="Jungbluth S."/>
            <person name="Walsh D.A."/>
            <person name="Denef V.J."/>
            <person name="McMahon K.D."/>
            <person name="Konstantinidis K.T."/>
            <person name="Eloe-Fadrosh E.A."/>
            <person name="Kyrpides N.C."/>
            <person name="Woyke T."/>
        </authorList>
    </citation>
    <scope>NUCLEOTIDE SEQUENCE</scope>
    <source>
        <strain evidence="2">GVMAG-S-1101178-73</strain>
    </source>
</reference>
<dbReference type="PROSITE" id="PS50076">
    <property type="entry name" value="DNAJ_2"/>
    <property type="match status" value="1"/>
</dbReference>
<dbReference type="EMBL" id="MN740820">
    <property type="protein sequence ID" value="QHU13400.1"/>
    <property type="molecule type" value="Genomic_DNA"/>
</dbReference>
<sequence>MYIEALNLNIENIDKYTREEIKNIYKKIALECHPDKLTNITDEDERAVKIERFKKASIGYKKAIEDFDNYGRLKYGGGSDYNFDNLADDYEIYNSFDLNFWKNTYDGIFKDKEAIKNTFIDVASYFFNRGFPNKFQKDAKDTKDYYNPSTKIVSHNINLPITYYDLCSINKRKLRILLKNVKEPVYITLCCKKDYPCLTRQYIDDDSIEHEIIINMVIDNTSDGSDSGDDCGEDCEDAEEVGDYIKYTHSITGINNEIDLHTTIYINILEYLIGGVKSIKYVDDTLLDIIIEPFSTKDISIKNKGLLGGNLNIKVVFKNITLKDWKKISEKRRAKIIKLITKIYS</sequence>
<dbReference type="CDD" id="cd06257">
    <property type="entry name" value="DnaJ"/>
    <property type="match status" value="1"/>
</dbReference>